<dbReference type="AlphaFoldDB" id="A0A2Z6ML30"/>
<sequence>MGLCEKFKVAFPKQLTETISVVDDAHVTRYCKLRQQKGAPCQYFEPGQSSHQQGGQASNFSPSFEQNFPTYFNYLCNLHDASYMEMTAVRETILQDRDNQPTRSDEEYHAFVAWPADRPQFPGGGSTSVAANEVANEEETNDGNGEDYLMSD</sequence>
<gene>
    <name evidence="2" type="ORF">TSUD_373630</name>
</gene>
<feature type="region of interest" description="Disordered" evidence="1">
    <location>
        <begin position="116"/>
        <end position="152"/>
    </location>
</feature>
<keyword evidence="3" id="KW-1185">Reference proteome</keyword>
<protein>
    <submittedName>
        <fullName evidence="2">Uncharacterized protein</fullName>
    </submittedName>
</protein>
<proteinExistence type="predicted"/>
<evidence type="ECO:0000313" key="3">
    <source>
        <dbReference type="Proteomes" id="UP000242715"/>
    </source>
</evidence>
<dbReference type="EMBL" id="DF973326">
    <property type="protein sequence ID" value="GAU25962.1"/>
    <property type="molecule type" value="Genomic_DNA"/>
</dbReference>
<dbReference type="Proteomes" id="UP000242715">
    <property type="component" value="Unassembled WGS sequence"/>
</dbReference>
<reference evidence="3" key="1">
    <citation type="journal article" date="2017" name="Front. Plant Sci.">
        <title>Climate Clever Clovers: New Paradigm to Reduce the Environmental Footprint of Ruminants by Breeding Low Methanogenic Forages Utilizing Haplotype Variation.</title>
        <authorList>
            <person name="Kaur P."/>
            <person name="Appels R."/>
            <person name="Bayer P.E."/>
            <person name="Keeble-Gagnere G."/>
            <person name="Wang J."/>
            <person name="Hirakawa H."/>
            <person name="Shirasawa K."/>
            <person name="Vercoe P."/>
            <person name="Stefanova K."/>
            <person name="Durmic Z."/>
            <person name="Nichols P."/>
            <person name="Revell C."/>
            <person name="Isobe S.N."/>
            <person name="Edwards D."/>
            <person name="Erskine W."/>
        </authorList>
    </citation>
    <scope>NUCLEOTIDE SEQUENCE [LARGE SCALE GENOMIC DNA]</scope>
    <source>
        <strain evidence="3">cv. Daliak</strain>
    </source>
</reference>
<name>A0A2Z6ML30_TRISU</name>
<evidence type="ECO:0000313" key="2">
    <source>
        <dbReference type="EMBL" id="GAU25962.1"/>
    </source>
</evidence>
<feature type="compositionally biased region" description="Acidic residues" evidence="1">
    <location>
        <begin position="135"/>
        <end position="145"/>
    </location>
</feature>
<organism evidence="2 3">
    <name type="scientific">Trifolium subterraneum</name>
    <name type="common">Subterranean clover</name>
    <dbReference type="NCBI Taxonomy" id="3900"/>
    <lineage>
        <taxon>Eukaryota</taxon>
        <taxon>Viridiplantae</taxon>
        <taxon>Streptophyta</taxon>
        <taxon>Embryophyta</taxon>
        <taxon>Tracheophyta</taxon>
        <taxon>Spermatophyta</taxon>
        <taxon>Magnoliopsida</taxon>
        <taxon>eudicotyledons</taxon>
        <taxon>Gunneridae</taxon>
        <taxon>Pentapetalae</taxon>
        <taxon>rosids</taxon>
        <taxon>fabids</taxon>
        <taxon>Fabales</taxon>
        <taxon>Fabaceae</taxon>
        <taxon>Papilionoideae</taxon>
        <taxon>50 kb inversion clade</taxon>
        <taxon>NPAAA clade</taxon>
        <taxon>Hologalegina</taxon>
        <taxon>IRL clade</taxon>
        <taxon>Trifolieae</taxon>
        <taxon>Trifolium</taxon>
    </lineage>
</organism>
<evidence type="ECO:0000256" key="1">
    <source>
        <dbReference type="SAM" id="MobiDB-lite"/>
    </source>
</evidence>
<accession>A0A2Z6ML30</accession>